<proteinExistence type="inferred from homology"/>
<keyword evidence="7 9" id="KW-0406">Ion transport</keyword>
<protein>
    <recommendedName>
        <fullName evidence="9">V-type proton ATPase subunit a</fullName>
    </recommendedName>
</protein>
<evidence type="ECO:0000313" key="12">
    <source>
        <dbReference type="Proteomes" id="UP001642464"/>
    </source>
</evidence>
<dbReference type="InterPro" id="IPR026028">
    <property type="entry name" value="V-type_ATPase_116kDa_su_euka"/>
</dbReference>
<keyword evidence="8 9" id="KW-0472">Membrane</keyword>
<evidence type="ECO:0000256" key="7">
    <source>
        <dbReference type="ARBA" id="ARBA00023065"/>
    </source>
</evidence>
<feature type="transmembrane region" description="Helical" evidence="9">
    <location>
        <begin position="670"/>
        <end position="690"/>
    </location>
</feature>
<evidence type="ECO:0000256" key="10">
    <source>
        <dbReference type="SAM" id="MobiDB-lite"/>
    </source>
</evidence>
<feature type="transmembrane region" description="Helical" evidence="9">
    <location>
        <begin position="563"/>
        <end position="581"/>
    </location>
</feature>
<evidence type="ECO:0000256" key="1">
    <source>
        <dbReference type="ARBA" id="ARBA00004141"/>
    </source>
</evidence>
<dbReference type="PANTHER" id="PTHR11629:SF63">
    <property type="entry name" value="V-TYPE PROTON ATPASE SUBUNIT A"/>
    <property type="match status" value="1"/>
</dbReference>
<dbReference type="InterPro" id="IPR002490">
    <property type="entry name" value="V-ATPase_116kDa_su"/>
</dbReference>
<dbReference type="EMBL" id="CAXAMM010044665">
    <property type="protein sequence ID" value="CAK9115603.1"/>
    <property type="molecule type" value="Genomic_DNA"/>
</dbReference>
<evidence type="ECO:0000256" key="8">
    <source>
        <dbReference type="ARBA" id="ARBA00023136"/>
    </source>
</evidence>
<evidence type="ECO:0000256" key="9">
    <source>
        <dbReference type="RuleBase" id="RU361189"/>
    </source>
</evidence>
<feature type="transmembrane region" description="Helical" evidence="9">
    <location>
        <begin position="488"/>
        <end position="506"/>
    </location>
</feature>
<dbReference type="Pfam" id="PF01496">
    <property type="entry name" value="V_ATPase_I"/>
    <property type="match status" value="1"/>
</dbReference>
<feature type="transmembrane region" description="Helical" evidence="9">
    <location>
        <begin position="443"/>
        <end position="467"/>
    </location>
</feature>
<dbReference type="Proteomes" id="UP001642464">
    <property type="component" value="Unassembled WGS sequence"/>
</dbReference>
<evidence type="ECO:0000256" key="4">
    <source>
        <dbReference type="ARBA" id="ARBA00022692"/>
    </source>
</evidence>
<feature type="region of interest" description="Disordered" evidence="10">
    <location>
        <begin position="705"/>
        <end position="749"/>
    </location>
</feature>
<feature type="transmembrane region" description="Helical" evidence="9">
    <location>
        <begin position="814"/>
        <end position="834"/>
    </location>
</feature>
<accession>A0ABP0ST81</accession>
<comment type="function">
    <text evidence="9">Essential component of the vacuolar proton pump (V-ATPase), a multimeric enzyme that catalyzes the translocation of protons across the membranes. Required for assembly and activity of the V-ATPase.</text>
</comment>
<keyword evidence="12" id="KW-1185">Reference proteome</keyword>
<evidence type="ECO:0000256" key="3">
    <source>
        <dbReference type="ARBA" id="ARBA00022448"/>
    </source>
</evidence>
<keyword evidence="3 9" id="KW-0813">Transport</keyword>
<evidence type="ECO:0000313" key="11">
    <source>
        <dbReference type="EMBL" id="CAK9115603.1"/>
    </source>
</evidence>
<keyword evidence="4 9" id="KW-0812">Transmembrane</keyword>
<reference evidence="11 12" key="1">
    <citation type="submission" date="2024-02" db="EMBL/GenBank/DDBJ databases">
        <authorList>
            <person name="Chen Y."/>
            <person name="Shah S."/>
            <person name="Dougan E. K."/>
            <person name="Thang M."/>
            <person name="Chan C."/>
        </authorList>
    </citation>
    <scope>NUCLEOTIDE SEQUENCE [LARGE SCALE GENOMIC DNA]</scope>
</reference>
<sequence length="877" mass="99081">MANGEDDGVKGVKEWFRSADMEYVSIVLQEHCAHKVLSQVGRLGAVQFTDLNSELTVFQRRYVREVQRCDAVERKLRYLEEQLDKFKITPHKTPSVDEFLNRVERRNPIQGEDTRGQVNYMNSLEVHVNEKEKELAQLNKLNGVMTADYHSQIELQHVLRQAKEYAQSNGADQSTFDAQSADIGNDGETGAGATAYEESIRFRFIAGVVNQEDRARFERMVFRSTRGNYLAHFADIDEALVDAATGEEVHKEVFIIFFQAPQIENKIKRICEAFGARLYKIPDLSKSNEIEETLERVHEDIQDRGRVLASNKNDITSVLAEVSEYVEVWKWVVVREKAIFHTMNHFAADVTGVLRAEGWVVSSKKEELVTVISKAHESTDGDMSAAMPMSVTTLDAKDWPSSPPTHFKVNKFTEVFQLIVDTYGVPRYQEANPAIMTVITFPFAFGVMFGDIGHGLLLLVFALYIVYNEKRFEKMKNDNDLTMMLFGGRYMLVLMGFFATYAGGIYNDWFAIGLRIWPTTWQINETASTDDTIHYDPDGNVYPFGVDPTWHRAENDLLYFNSVKMKMAVIFGVVQMSVGLIHRMQNAIYFHKGSLFTNIDLWFEAVPMFVFMQSLFGYMCFTIIYKWSLSWTDPDCGRVNCLEAPPLITTLINIALDIGNVEVLLYENQGTVQTILLLIAVIMVPIMLIPKPYILIKRMKKEHGVHSEPSSADPDDHGESDLMLGDDTGSGSHAEDAAVAPAGHDDEEHSSGDIIIHQAIETIEFTLGCISNTASYLRLWALSLAHSQLASVFLEKALLDFITEDGASGVLMTFIGYAVFAAITFAVLMCMDNLECFLHALRLHWVEFQNKFFRGDGVAFTPLNFRASLEEVAAAKN</sequence>
<gene>
    <name evidence="11" type="ORF">SCF082_LOCUS53494</name>
</gene>
<dbReference type="PIRSF" id="PIRSF001293">
    <property type="entry name" value="ATP6V0A1"/>
    <property type="match status" value="1"/>
</dbReference>
<evidence type="ECO:0000256" key="5">
    <source>
        <dbReference type="ARBA" id="ARBA00022781"/>
    </source>
</evidence>
<comment type="caution">
    <text evidence="11">The sequence shown here is derived from an EMBL/GenBank/DDBJ whole genome shotgun (WGS) entry which is preliminary data.</text>
</comment>
<feature type="transmembrane region" description="Helical" evidence="9">
    <location>
        <begin position="601"/>
        <end position="625"/>
    </location>
</feature>
<evidence type="ECO:0000256" key="2">
    <source>
        <dbReference type="ARBA" id="ARBA00009904"/>
    </source>
</evidence>
<dbReference type="PANTHER" id="PTHR11629">
    <property type="entry name" value="VACUOLAR PROTON ATPASES"/>
    <property type="match status" value="1"/>
</dbReference>
<comment type="subcellular location">
    <subcellularLocation>
        <location evidence="1">Membrane</location>
        <topology evidence="1">Multi-pass membrane protein</topology>
    </subcellularLocation>
</comment>
<keyword evidence="6 9" id="KW-1133">Transmembrane helix</keyword>
<keyword evidence="5 9" id="KW-0375">Hydrogen ion transport</keyword>
<evidence type="ECO:0000256" key="6">
    <source>
        <dbReference type="ARBA" id="ARBA00022989"/>
    </source>
</evidence>
<name>A0ABP0ST81_9DINO</name>
<organism evidence="11 12">
    <name type="scientific">Durusdinium trenchii</name>
    <dbReference type="NCBI Taxonomy" id="1381693"/>
    <lineage>
        <taxon>Eukaryota</taxon>
        <taxon>Sar</taxon>
        <taxon>Alveolata</taxon>
        <taxon>Dinophyceae</taxon>
        <taxon>Suessiales</taxon>
        <taxon>Symbiodiniaceae</taxon>
        <taxon>Durusdinium</taxon>
    </lineage>
</organism>
<comment type="similarity">
    <text evidence="2 9">Belongs to the V-ATPase 116 kDa subunit family.</text>
</comment>